<gene>
    <name evidence="1" type="ORF">P0M35_02845</name>
</gene>
<dbReference type="Gene3D" id="3.30.1660.10">
    <property type="entry name" value="Flavin-binding protein dodecin"/>
    <property type="match status" value="1"/>
</dbReference>
<protein>
    <submittedName>
        <fullName evidence="1">Dodecin family protein</fullName>
    </submittedName>
</protein>
<dbReference type="InterPro" id="IPR009923">
    <property type="entry name" value="Dodecin"/>
</dbReference>
<dbReference type="EMBL" id="JARGDL010000002">
    <property type="protein sequence ID" value="MDF1611072.1"/>
    <property type="molecule type" value="Genomic_DNA"/>
</dbReference>
<dbReference type="SUPFAM" id="SSF89807">
    <property type="entry name" value="Dodecin-like"/>
    <property type="match status" value="1"/>
</dbReference>
<sequence>MSKNFEIIELVGISTQSISDAIQQVVLEVSKQKKVGWFEVTEQRGRVNSEGKIEFQVTVKIGTKINE</sequence>
<comment type="caution">
    <text evidence="1">The sequence shown here is derived from an EMBL/GenBank/DDBJ whole genome shotgun (WGS) entry which is preliminary data.</text>
</comment>
<name>A0AAE3TD36_9BACT</name>
<dbReference type="PANTHER" id="PTHR39324">
    <property type="entry name" value="CALCIUM DODECIN"/>
    <property type="match status" value="1"/>
</dbReference>
<dbReference type="Pfam" id="PF07311">
    <property type="entry name" value="Dodecin"/>
    <property type="match status" value="1"/>
</dbReference>
<dbReference type="RefSeq" id="WP_321534836.1">
    <property type="nucleotide sequence ID" value="NZ_JARGDL010000002.1"/>
</dbReference>
<dbReference type="PANTHER" id="PTHR39324:SF1">
    <property type="entry name" value="CALCIUM DODECIN"/>
    <property type="match status" value="1"/>
</dbReference>
<dbReference type="InterPro" id="IPR036694">
    <property type="entry name" value="Dodecin-like_sf"/>
</dbReference>
<dbReference type="Proteomes" id="UP001221302">
    <property type="component" value="Unassembled WGS sequence"/>
</dbReference>
<proteinExistence type="predicted"/>
<dbReference type="AlphaFoldDB" id="A0AAE3TD36"/>
<accession>A0AAE3TD36</accession>
<organism evidence="1 2">
    <name type="scientific">Stygiobacter electus</name>
    <dbReference type="NCBI Taxonomy" id="3032292"/>
    <lineage>
        <taxon>Bacteria</taxon>
        <taxon>Pseudomonadati</taxon>
        <taxon>Ignavibacteriota</taxon>
        <taxon>Ignavibacteria</taxon>
        <taxon>Ignavibacteriales</taxon>
        <taxon>Melioribacteraceae</taxon>
        <taxon>Stygiobacter</taxon>
    </lineage>
</organism>
<reference evidence="1" key="1">
    <citation type="submission" date="2023-03" db="EMBL/GenBank/DDBJ databases">
        <title>Stygiobacter electus gen. nov., sp. nov., facultatively anaerobic thermotolerant bacterium of the class Ignavibacteria from a well of Yessentuki mineral water deposit.</title>
        <authorList>
            <person name="Podosokorskaya O.A."/>
            <person name="Elcheninov A.G."/>
            <person name="Petrova N.F."/>
            <person name="Zavarzina D.G."/>
            <person name="Kublanov I.V."/>
            <person name="Merkel A.Y."/>
        </authorList>
    </citation>
    <scope>NUCLEOTIDE SEQUENCE</scope>
    <source>
        <strain evidence="1">09-Me</strain>
    </source>
</reference>
<evidence type="ECO:0000313" key="2">
    <source>
        <dbReference type="Proteomes" id="UP001221302"/>
    </source>
</evidence>
<dbReference type="InterPro" id="IPR025543">
    <property type="entry name" value="Dodecin-like"/>
</dbReference>
<evidence type="ECO:0000313" key="1">
    <source>
        <dbReference type="EMBL" id="MDF1611072.1"/>
    </source>
</evidence>
<keyword evidence="2" id="KW-1185">Reference proteome</keyword>